<evidence type="ECO:0000256" key="2">
    <source>
        <dbReference type="ARBA" id="ARBA00022448"/>
    </source>
</evidence>
<evidence type="ECO:0000256" key="1">
    <source>
        <dbReference type="ARBA" id="ARBA00004651"/>
    </source>
</evidence>
<feature type="transmembrane region" description="Helical" evidence="9">
    <location>
        <begin position="50"/>
        <end position="70"/>
    </location>
</feature>
<evidence type="ECO:0000256" key="5">
    <source>
        <dbReference type="ARBA" id="ARBA00022989"/>
    </source>
</evidence>
<evidence type="ECO:0000313" key="11">
    <source>
        <dbReference type="EMBL" id="PQA59220.1"/>
    </source>
</evidence>
<feature type="transmembrane region" description="Helical" evidence="9">
    <location>
        <begin position="387"/>
        <end position="406"/>
    </location>
</feature>
<dbReference type="InterPro" id="IPR020846">
    <property type="entry name" value="MFS_dom"/>
</dbReference>
<keyword evidence="4 9" id="KW-0812">Transmembrane</keyword>
<evidence type="ECO:0000259" key="10">
    <source>
        <dbReference type="PROSITE" id="PS50850"/>
    </source>
</evidence>
<evidence type="ECO:0000256" key="7">
    <source>
        <dbReference type="ARBA" id="ARBA00038075"/>
    </source>
</evidence>
<accession>A0A2S7INT2</accession>
<sequence>MNAYPTDPFAALRYREFTFFGLASFFFTTAILIQEVVLGYEIYRITHDPLALGLVGLAEAIPYISLALLGGHFADKYDKKRIILLSLLVILVGSFILHWATLPETRAAHPDTFLLTIIYCVVALIGLARGFYSPATSSLKAFLTPREVYANAASWYSSFWQTGAILGPGLAGFLYAWMGMAGTMWLVIAGLGLVFLLFLFIKKKPIPEVSLEEEQLSVWQSIREGISFVFGNKLLLYSISLDLVAVLFGGVVAILPVFAEDVLHVGAEGLGILRAAPSIGAVLTLVATAVYSPVRRAWLNMLIAVAGFGIATIVFALSTHFWLSVTMLFLTGAFDSISVVIRQAILQLVPPDEIRGRVLSVNSIFVSTSNEIGAFESGLLAKTFGTVPSVLIGGSLTLVIVGFIWARTKELLQVKLI</sequence>
<organism evidence="11 12">
    <name type="scientific">Siphonobacter curvatus</name>
    <dbReference type="NCBI Taxonomy" id="2094562"/>
    <lineage>
        <taxon>Bacteria</taxon>
        <taxon>Pseudomonadati</taxon>
        <taxon>Bacteroidota</taxon>
        <taxon>Cytophagia</taxon>
        <taxon>Cytophagales</taxon>
        <taxon>Cytophagaceae</taxon>
        <taxon>Siphonobacter</taxon>
    </lineage>
</organism>
<comment type="caution">
    <text evidence="11">The sequence shown here is derived from an EMBL/GenBank/DDBJ whole genome shotgun (WGS) entry which is preliminary data.</text>
</comment>
<evidence type="ECO:0000313" key="12">
    <source>
        <dbReference type="Proteomes" id="UP000239590"/>
    </source>
</evidence>
<feature type="transmembrane region" description="Helical" evidence="9">
    <location>
        <begin position="113"/>
        <end position="132"/>
    </location>
</feature>
<dbReference type="PROSITE" id="PS50850">
    <property type="entry name" value="MFS"/>
    <property type="match status" value="1"/>
</dbReference>
<dbReference type="GO" id="GO:0005886">
    <property type="term" value="C:plasma membrane"/>
    <property type="evidence" value="ECO:0007669"/>
    <property type="project" value="UniProtKB-SubCell"/>
</dbReference>
<dbReference type="PANTHER" id="PTHR23513">
    <property type="entry name" value="INTEGRAL MEMBRANE EFFLUX PROTEIN-RELATED"/>
    <property type="match status" value="1"/>
</dbReference>
<evidence type="ECO:0000256" key="4">
    <source>
        <dbReference type="ARBA" id="ARBA00022692"/>
    </source>
</evidence>
<gene>
    <name evidence="11" type="ORF">C5O19_06075</name>
</gene>
<comment type="subcellular location">
    <subcellularLocation>
        <location evidence="1">Cell membrane</location>
        <topology evidence="1">Multi-pass membrane protein</topology>
    </subcellularLocation>
</comment>
<feature type="transmembrane region" description="Helical" evidence="9">
    <location>
        <begin position="298"/>
        <end position="323"/>
    </location>
</feature>
<keyword evidence="5 9" id="KW-1133">Transmembrane helix</keyword>
<reference evidence="12" key="1">
    <citation type="submission" date="2018-02" db="EMBL/GenBank/DDBJ databases">
        <title>Genome sequencing of Solimonas sp. HR-BB.</title>
        <authorList>
            <person name="Lee Y."/>
            <person name="Jeon C.O."/>
        </authorList>
    </citation>
    <scope>NUCLEOTIDE SEQUENCE [LARGE SCALE GENOMIC DNA]</scope>
    <source>
        <strain evidence="12">HR-U</strain>
    </source>
</reference>
<comment type="similarity">
    <text evidence="7">Belongs to the major facilitator superfamily. Drug:H(+) antiporter-3 (DHA3) (TC 2.A.1.21) family.</text>
</comment>
<dbReference type="Proteomes" id="UP000239590">
    <property type="component" value="Unassembled WGS sequence"/>
</dbReference>
<keyword evidence="6 9" id="KW-0472">Membrane</keyword>
<protein>
    <recommendedName>
        <fullName evidence="8">Multidrug efflux pump Tap</fullName>
    </recommendedName>
</protein>
<dbReference type="Gene3D" id="1.20.1250.20">
    <property type="entry name" value="MFS general substrate transporter like domains"/>
    <property type="match status" value="1"/>
</dbReference>
<dbReference type="OrthoDB" id="7283966at2"/>
<dbReference type="InterPro" id="IPR011701">
    <property type="entry name" value="MFS"/>
</dbReference>
<dbReference type="AlphaFoldDB" id="A0A2S7INT2"/>
<name>A0A2S7INT2_9BACT</name>
<dbReference type="RefSeq" id="WP_104710547.1">
    <property type="nucleotide sequence ID" value="NZ_PTRA01000001.1"/>
</dbReference>
<keyword evidence="2" id="KW-0813">Transport</keyword>
<evidence type="ECO:0000256" key="8">
    <source>
        <dbReference type="ARBA" id="ARBA00040914"/>
    </source>
</evidence>
<evidence type="ECO:0000256" key="6">
    <source>
        <dbReference type="ARBA" id="ARBA00023136"/>
    </source>
</evidence>
<dbReference type="GO" id="GO:0022857">
    <property type="term" value="F:transmembrane transporter activity"/>
    <property type="evidence" value="ECO:0007669"/>
    <property type="project" value="InterPro"/>
</dbReference>
<evidence type="ECO:0000256" key="9">
    <source>
        <dbReference type="SAM" id="Phobius"/>
    </source>
</evidence>
<proteinExistence type="inferred from homology"/>
<dbReference type="EMBL" id="PTRA01000001">
    <property type="protein sequence ID" value="PQA59220.1"/>
    <property type="molecule type" value="Genomic_DNA"/>
</dbReference>
<evidence type="ECO:0000256" key="3">
    <source>
        <dbReference type="ARBA" id="ARBA00022475"/>
    </source>
</evidence>
<feature type="transmembrane region" description="Helical" evidence="9">
    <location>
        <begin position="271"/>
        <end position="291"/>
    </location>
</feature>
<dbReference type="SUPFAM" id="SSF103473">
    <property type="entry name" value="MFS general substrate transporter"/>
    <property type="match status" value="1"/>
</dbReference>
<keyword evidence="12" id="KW-1185">Reference proteome</keyword>
<dbReference type="Pfam" id="PF07690">
    <property type="entry name" value="MFS_1"/>
    <property type="match status" value="1"/>
</dbReference>
<feature type="transmembrane region" description="Helical" evidence="9">
    <location>
        <begin position="153"/>
        <end position="177"/>
    </location>
</feature>
<keyword evidence="3" id="KW-1003">Cell membrane</keyword>
<feature type="transmembrane region" description="Helical" evidence="9">
    <location>
        <begin position="82"/>
        <end position="101"/>
    </location>
</feature>
<feature type="transmembrane region" description="Helical" evidence="9">
    <location>
        <begin position="234"/>
        <end position="259"/>
    </location>
</feature>
<dbReference type="InterPro" id="IPR036259">
    <property type="entry name" value="MFS_trans_sf"/>
</dbReference>
<dbReference type="PANTHER" id="PTHR23513:SF9">
    <property type="entry name" value="ENTEROBACTIN EXPORTER ENTS"/>
    <property type="match status" value="1"/>
</dbReference>
<feature type="domain" description="Major facilitator superfamily (MFS) profile" evidence="10">
    <location>
        <begin position="16"/>
        <end position="412"/>
    </location>
</feature>
<dbReference type="CDD" id="cd06173">
    <property type="entry name" value="MFS_MefA_like"/>
    <property type="match status" value="1"/>
</dbReference>
<feature type="transmembrane region" description="Helical" evidence="9">
    <location>
        <begin position="183"/>
        <end position="201"/>
    </location>
</feature>
<feature type="transmembrane region" description="Helical" evidence="9">
    <location>
        <begin position="17"/>
        <end position="38"/>
    </location>
</feature>